<feature type="non-terminal residue" evidence="2">
    <location>
        <position position="1"/>
    </location>
</feature>
<keyword evidence="1" id="KW-1133">Transmembrane helix</keyword>
<dbReference type="EMBL" id="MU801912">
    <property type="protein sequence ID" value="KAJ3988185.1"/>
    <property type="molecule type" value="Genomic_DNA"/>
</dbReference>
<evidence type="ECO:0000256" key="1">
    <source>
        <dbReference type="SAM" id="Phobius"/>
    </source>
</evidence>
<keyword evidence="1" id="KW-0472">Membrane</keyword>
<protein>
    <submittedName>
        <fullName evidence="2">Uncharacterized protein</fullName>
    </submittedName>
</protein>
<keyword evidence="1" id="KW-0812">Transmembrane</keyword>
<comment type="caution">
    <text evidence="2">The sequence shown here is derived from an EMBL/GenBank/DDBJ whole genome shotgun (WGS) entry which is preliminary data.</text>
</comment>
<sequence length="77" mass="8748">MNAGNGSSYLMTTSIVLILYLWVRLISALITIIPSSTDMHIPRSCRSVLLISLISIEEHSRFMRARFIFPHHCESSL</sequence>
<accession>A0AA38Q6H8</accession>
<feature type="transmembrane region" description="Helical" evidence="1">
    <location>
        <begin position="12"/>
        <end position="33"/>
    </location>
</feature>
<dbReference type="Proteomes" id="UP001163850">
    <property type="component" value="Unassembled WGS sequence"/>
</dbReference>
<gene>
    <name evidence="2" type="ORF">F5890DRAFT_1492881</name>
</gene>
<evidence type="ECO:0000313" key="3">
    <source>
        <dbReference type="Proteomes" id="UP001163850"/>
    </source>
</evidence>
<name>A0AA38Q6H8_9AGAR</name>
<evidence type="ECO:0000313" key="2">
    <source>
        <dbReference type="EMBL" id="KAJ3988185.1"/>
    </source>
</evidence>
<proteinExistence type="predicted"/>
<organism evidence="2 3">
    <name type="scientific">Lentinula detonsa</name>
    <dbReference type="NCBI Taxonomy" id="2804962"/>
    <lineage>
        <taxon>Eukaryota</taxon>
        <taxon>Fungi</taxon>
        <taxon>Dikarya</taxon>
        <taxon>Basidiomycota</taxon>
        <taxon>Agaricomycotina</taxon>
        <taxon>Agaricomycetes</taxon>
        <taxon>Agaricomycetidae</taxon>
        <taxon>Agaricales</taxon>
        <taxon>Marasmiineae</taxon>
        <taxon>Omphalotaceae</taxon>
        <taxon>Lentinula</taxon>
    </lineage>
</organism>
<dbReference type="AlphaFoldDB" id="A0AA38Q6H8"/>
<reference evidence="2" key="1">
    <citation type="submission" date="2022-08" db="EMBL/GenBank/DDBJ databases">
        <authorList>
            <consortium name="DOE Joint Genome Institute"/>
            <person name="Min B."/>
            <person name="Riley R."/>
            <person name="Sierra-Patev S."/>
            <person name="Naranjo-Ortiz M."/>
            <person name="Looney B."/>
            <person name="Konkel Z."/>
            <person name="Slot J.C."/>
            <person name="Sakamoto Y."/>
            <person name="Steenwyk J.L."/>
            <person name="Rokas A."/>
            <person name="Carro J."/>
            <person name="Camarero S."/>
            <person name="Ferreira P."/>
            <person name="Molpeceres G."/>
            <person name="Ruiz-Duenas F.J."/>
            <person name="Serrano A."/>
            <person name="Henrissat B."/>
            <person name="Drula E."/>
            <person name="Hughes K.W."/>
            <person name="Mata J.L."/>
            <person name="Ishikawa N.K."/>
            <person name="Vargas-Isla R."/>
            <person name="Ushijima S."/>
            <person name="Smith C.A."/>
            <person name="Ahrendt S."/>
            <person name="Andreopoulos W."/>
            <person name="He G."/>
            <person name="Labutti K."/>
            <person name="Lipzen A."/>
            <person name="Ng V."/>
            <person name="Sandor L."/>
            <person name="Barry K."/>
            <person name="Martinez A.T."/>
            <person name="Xiao Y."/>
            <person name="Gibbons J.G."/>
            <person name="Terashima K."/>
            <person name="Hibbett D.S."/>
            <person name="Grigoriev I.V."/>
        </authorList>
    </citation>
    <scope>NUCLEOTIDE SEQUENCE</scope>
    <source>
        <strain evidence="2">TFB7829</strain>
    </source>
</reference>